<dbReference type="InterPro" id="IPR004045">
    <property type="entry name" value="Glutathione_S-Trfase_N"/>
</dbReference>
<comment type="caution">
    <text evidence="2">The sequence shown here is derived from an EMBL/GenBank/DDBJ whole genome shotgun (WGS) entry which is preliminary data.</text>
</comment>
<accession>A0ABS6IQD0</accession>
<name>A0ABS6IQD0_9HYPH</name>
<dbReference type="EMBL" id="JAHOPB010000003">
    <property type="protein sequence ID" value="MBU8876811.1"/>
    <property type="molecule type" value="Genomic_DNA"/>
</dbReference>
<dbReference type="RefSeq" id="WP_216965995.1">
    <property type="nucleotide sequence ID" value="NZ_JAHOPB010000003.1"/>
</dbReference>
<dbReference type="PANTHER" id="PTHR42673:SF4">
    <property type="entry name" value="MALEYLACETOACETATE ISOMERASE"/>
    <property type="match status" value="1"/>
</dbReference>
<dbReference type="PROSITE" id="PS50404">
    <property type="entry name" value="GST_NTER"/>
    <property type="match status" value="1"/>
</dbReference>
<evidence type="ECO:0000259" key="1">
    <source>
        <dbReference type="PROSITE" id="PS50404"/>
    </source>
</evidence>
<keyword evidence="3" id="KW-1185">Reference proteome</keyword>
<proteinExistence type="predicted"/>
<dbReference type="Proteomes" id="UP000727907">
    <property type="component" value="Unassembled WGS sequence"/>
</dbReference>
<dbReference type="PANTHER" id="PTHR42673">
    <property type="entry name" value="MALEYLACETOACETATE ISOMERASE"/>
    <property type="match status" value="1"/>
</dbReference>
<dbReference type="Pfam" id="PF13409">
    <property type="entry name" value="GST_N_2"/>
    <property type="match status" value="1"/>
</dbReference>
<dbReference type="InterPro" id="IPR054416">
    <property type="entry name" value="GST_UstS-like_C"/>
</dbReference>
<evidence type="ECO:0000313" key="2">
    <source>
        <dbReference type="EMBL" id="MBU8876811.1"/>
    </source>
</evidence>
<sequence length="228" mass="26056">MITLYDLAFEEDRRPSPFCWRAKFSLAHKGLDYTDVPMGFTEKEKIAFADSRTVPVIKDGEKPVKDSWAIAVYLDDMYPEKLLLKSEMGRSYARFINGWADTVINAALFPLIVGDLYDRVRPEDKPYFAESRGARLGTKDFTAFQERAREKGLATLRTALEPARRALREQKFLSGAEAAYPDYILAGSFMWPRTISPLELLDADDPVHAWRERMLDLFDGMARKAKTA</sequence>
<evidence type="ECO:0000313" key="3">
    <source>
        <dbReference type="Proteomes" id="UP000727907"/>
    </source>
</evidence>
<organism evidence="2 3">
    <name type="scientific">Reyranella humidisoli</name>
    <dbReference type="NCBI Taxonomy" id="2849149"/>
    <lineage>
        <taxon>Bacteria</taxon>
        <taxon>Pseudomonadati</taxon>
        <taxon>Pseudomonadota</taxon>
        <taxon>Alphaproteobacteria</taxon>
        <taxon>Hyphomicrobiales</taxon>
        <taxon>Reyranellaceae</taxon>
        <taxon>Reyranella</taxon>
    </lineage>
</organism>
<reference evidence="2 3" key="1">
    <citation type="submission" date="2021-06" db="EMBL/GenBank/DDBJ databases">
        <authorList>
            <person name="Lee D.H."/>
        </authorList>
    </citation>
    <scope>NUCLEOTIDE SEQUENCE [LARGE SCALE GENOMIC DNA]</scope>
    <source>
        <strain evidence="2 3">MMS21-HV4-11</strain>
    </source>
</reference>
<protein>
    <submittedName>
        <fullName evidence="2">Glutathione S-transferase N-terminal domain-containing protein</fullName>
    </submittedName>
</protein>
<dbReference type="Pfam" id="PF22041">
    <property type="entry name" value="GST_C_7"/>
    <property type="match status" value="1"/>
</dbReference>
<gene>
    <name evidence="2" type="ORF">KQ910_23755</name>
</gene>
<feature type="domain" description="GST N-terminal" evidence="1">
    <location>
        <begin position="6"/>
        <end position="82"/>
    </location>
</feature>